<keyword evidence="4 8" id="KW-0690">Ribosome biogenesis</keyword>
<evidence type="ECO:0000256" key="5">
    <source>
        <dbReference type="ARBA" id="ARBA00022552"/>
    </source>
</evidence>
<comment type="caution">
    <text evidence="10">The sequence shown here is derived from an EMBL/GenBank/DDBJ whole genome shotgun (WGS) entry which is preliminary data.</text>
</comment>
<feature type="compositionally biased region" description="Basic residues" evidence="9">
    <location>
        <begin position="108"/>
        <end position="128"/>
    </location>
</feature>
<evidence type="ECO:0000256" key="1">
    <source>
        <dbReference type="ARBA" id="ARBA00004090"/>
    </source>
</evidence>
<comment type="similarity">
    <text evidence="3 8">Belongs to the CGR1 family.</text>
</comment>
<organism evidence="10 11">
    <name type="scientific">Cristinia sonorae</name>
    <dbReference type="NCBI Taxonomy" id="1940300"/>
    <lineage>
        <taxon>Eukaryota</taxon>
        <taxon>Fungi</taxon>
        <taxon>Dikarya</taxon>
        <taxon>Basidiomycota</taxon>
        <taxon>Agaricomycotina</taxon>
        <taxon>Agaricomycetes</taxon>
        <taxon>Agaricomycetidae</taxon>
        <taxon>Agaricales</taxon>
        <taxon>Pleurotineae</taxon>
        <taxon>Stephanosporaceae</taxon>
        <taxon>Cristinia</taxon>
    </lineage>
</organism>
<dbReference type="GO" id="GO:0005730">
    <property type="term" value="C:nucleolus"/>
    <property type="evidence" value="ECO:0007669"/>
    <property type="project" value="UniProtKB-SubCell"/>
</dbReference>
<evidence type="ECO:0000256" key="2">
    <source>
        <dbReference type="ARBA" id="ARBA00004604"/>
    </source>
</evidence>
<name>A0A8K0URM6_9AGAR</name>
<dbReference type="AlphaFoldDB" id="A0A8K0URM6"/>
<feature type="region of interest" description="Disordered" evidence="9">
    <location>
        <begin position="92"/>
        <end position="128"/>
    </location>
</feature>
<comment type="subcellular location">
    <subcellularLocation>
        <location evidence="2 8">Nucleus</location>
        <location evidence="2 8">Nucleolus</location>
    </subcellularLocation>
</comment>
<evidence type="ECO:0000256" key="9">
    <source>
        <dbReference type="SAM" id="MobiDB-lite"/>
    </source>
</evidence>
<dbReference type="Pfam" id="PF03879">
    <property type="entry name" value="Cgr1"/>
    <property type="match status" value="1"/>
</dbReference>
<dbReference type="OrthoDB" id="277961at2759"/>
<keyword evidence="11" id="KW-1185">Reference proteome</keyword>
<sequence length="128" mass="14559">MSDAPSSSIPTPAEVVPIPVAPTSAGRVSGKPWKYTKSATVRSNLPEGVKSKWSERMEKTKKEKAIKQLQTELKEEKQAEIARRREITLERKRAAEEKRRLEEDRAKMGARKAARLRRKAGRTKKLNH</sequence>
<evidence type="ECO:0000256" key="4">
    <source>
        <dbReference type="ARBA" id="ARBA00022517"/>
    </source>
</evidence>
<evidence type="ECO:0000313" key="10">
    <source>
        <dbReference type="EMBL" id="KAH8102503.1"/>
    </source>
</evidence>
<reference evidence="10" key="1">
    <citation type="journal article" date="2021" name="New Phytol.">
        <title>Evolutionary innovations through gain and loss of genes in the ectomycorrhizal Boletales.</title>
        <authorList>
            <person name="Wu G."/>
            <person name="Miyauchi S."/>
            <person name="Morin E."/>
            <person name="Kuo A."/>
            <person name="Drula E."/>
            <person name="Varga T."/>
            <person name="Kohler A."/>
            <person name="Feng B."/>
            <person name="Cao Y."/>
            <person name="Lipzen A."/>
            <person name="Daum C."/>
            <person name="Hundley H."/>
            <person name="Pangilinan J."/>
            <person name="Johnson J."/>
            <person name="Barry K."/>
            <person name="LaButti K."/>
            <person name="Ng V."/>
            <person name="Ahrendt S."/>
            <person name="Min B."/>
            <person name="Choi I.G."/>
            <person name="Park H."/>
            <person name="Plett J.M."/>
            <person name="Magnuson J."/>
            <person name="Spatafora J.W."/>
            <person name="Nagy L.G."/>
            <person name="Henrissat B."/>
            <person name="Grigoriev I.V."/>
            <person name="Yang Z.L."/>
            <person name="Xu J."/>
            <person name="Martin F.M."/>
        </authorList>
    </citation>
    <scope>NUCLEOTIDE SEQUENCE</scope>
    <source>
        <strain evidence="10">KKN 215</strain>
    </source>
</reference>
<evidence type="ECO:0000256" key="7">
    <source>
        <dbReference type="ARBA" id="ARBA00023242"/>
    </source>
</evidence>
<keyword evidence="6" id="KW-0175">Coiled coil</keyword>
<protein>
    <recommendedName>
        <fullName evidence="8">rRNA-processing protein</fullName>
    </recommendedName>
</protein>
<evidence type="ECO:0000256" key="3">
    <source>
        <dbReference type="ARBA" id="ARBA00007869"/>
    </source>
</evidence>
<feature type="compositionally biased region" description="Basic and acidic residues" evidence="9">
    <location>
        <begin position="92"/>
        <end position="107"/>
    </location>
</feature>
<evidence type="ECO:0000256" key="6">
    <source>
        <dbReference type="ARBA" id="ARBA00023054"/>
    </source>
</evidence>
<dbReference type="Proteomes" id="UP000813824">
    <property type="component" value="Unassembled WGS sequence"/>
</dbReference>
<keyword evidence="5 8" id="KW-0698">rRNA processing</keyword>
<keyword evidence="7 8" id="KW-0539">Nucleus</keyword>
<proteinExistence type="inferred from homology"/>
<evidence type="ECO:0000313" key="11">
    <source>
        <dbReference type="Proteomes" id="UP000813824"/>
    </source>
</evidence>
<dbReference type="EMBL" id="JAEVFJ010000009">
    <property type="protein sequence ID" value="KAH8102503.1"/>
    <property type="molecule type" value="Genomic_DNA"/>
</dbReference>
<accession>A0A8K0URM6</accession>
<dbReference type="GO" id="GO:0006364">
    <property type="term" value="P:rRNA processing"/>
    <property type="evidence" value="ECO:0007669"/>
    <property type="project" value="UniProtKB-UniRule"/>
</dbReference>
<gene>
    <name evidence="10" type="ORF">BXZ70DRAFT_928764</name>
</gene>
<evidence type="ECO:0000256" key="8">
    <source>
        <dbReference type="RuleBase" id="RU363084"/>
    </source>
</evidence>
<comment type="function">
    <text evidence="1 8">Involved in nucleolar integrity and required for processing of the pre-rRNA for the 60S ribosome subunit.</text>
</comment>
<dbReference type="InterPro" id="IPR005579">
    <property type="entry name" value="Cgr1-like"/>
</dbReference>